<dbReference type="Proteomes" id="UP001177140">
    <property type="component" value="Unassembled WGS sequence"/>
</dbReference>
<feature type="non-terminal residue" evidence="3">
    <location>
        <position position="166"/>
    </location>
</feature>
<dbReference type="Pfam" id="PF14523">
    <property type="entry name" value="Syntaxin_2"/>
    <property type="match status" value="1"/>
</dbReference>
<evidence type="ECO:0000256" key="1">
    <source>
        <dbReference type="ARBA" id="ARBA00022927"/>
    </source>
</evidence>
<evidence type="ECO:0000313" key="4">
    <source>
        <dbReference type="Proteomes" id="UP001177140"/>
    </source>
</evidence>
<accession>A0AA41RX57</accession>
<reference evidence="3" key="1">
    <citation type="submission" date="2022-03" db="EMBL/GenBank/DDBJ databases">
        <title>A functionally conserved STORR gene fusion in Papaver species that diverged 16.8 million years ago.</title>
        <authorList>
            <person name="Catania T."/>
        </authorList>
    </citation>
    <scope>NUCLEOTIDE SEQUENCE</scope>
    <source>
        <strain evidence="3">S-191538</strain>
    </source>
</reference>
<evidence type="ECO:0000313" key="3">
    <source>
        <dbReference type="EMBL" id="MCL7028509.1"/>
    </source>
</evidence>
<protein>
    <recommendedName>
        <fullName evidence="2">Syntaxin N-terminal domain-containing protein</fullName>
    </recommendedName>
</protein>
<dbReference type="InterPro" id="IPR010989">
    <property type="entry name" value="SNARE"/>
</dbReference>
<evidence type="ECO:0000259" key="2">
    <source>
        <dbReference type="Pfam" id="PF14523"/>
    </source>
</evidence>
<dbReference type="Gene3D" id="1.20.58.70">
    <property type="match status" value="1"/>
</dbReference>
<dbReference type="InterPro" id="IPR006011">
    <property type="entry name" value="Syntaxin_N"/>
</dbReference>
<gene>
    <name evidence="3" type="ORF">MKW94_012077</name>
</gene>
<sequence>MSSFDGLAKGHAIPSRIKQDLTQAFASGVTKIIESVSTFQLLVNTHGTLTDTPHHRAKLRSTRLFIARLVKDTSAKLKQACDTTYQEAGAIKIALLAKEFVSALQEFQKAERVAAEREEQYAPFAAKQDVLLLDNATVLNEVEETEQCIQEIQNQIVHVHEIMKDL</sequence>
<dbReference type="GO" id="GO:0016020">
    <property type="term" value="C:membrane"/>
    <property type="evidence" value="ECO:0007669"/>
    <property type="project" value="InterPro"/>
</dbReference>
<dbReference type="GO" id="GO:0016192">
    <property type="term" value="P:vesicle-mediated transport"/>
    <property type="evidence" value="ECO:0007669"/>
    <property type="project" value="InterPro"/>
</dbReference>
<name>A0AA41RX57_PAPNU</name>
<feature type="domain" description="Syntaxin N-terminal" evidence="2">
    <location>
        <begin position="21"/>
        <end position="149"/>
    </location>
</feature>
<dbReference type="SUPFAM" id="SSF47661">
    <property type="entry name" value="t-snare proteins"/>
    <property type="match status" value="1"/>
</dbReference>
<keyword evidence="1" id="KW-0813">Transport</keyword>
<dbReference type="AlphaFoldDB" id="A0AA41RX57"/>
<dbReference type="GO" id="GO:0015031">
    <property type="term" value="P:protein transport"/>
    <property type="evidence" value="ECO:0007669"/>
    <property type="project" value="UniProtKB-KW"/>
</dbReference>
<proteinExistence type="predicted"/>
<comment type="caution">
    <text evidence="3">The sequence shown here is derived from an EMBL/GenBank/DDBJ whole genome shotgun (WGS) entry which is preliminary data.</text>
</comment>
<dbReference type="EMBL" id="JAJJMA010080287">
    <property type="protein sequence ID" value="MCL7028509.1"/>
    <property type="molecule type" value="Genomic_DNA"/>
</dbReference>
<keyword evidence="1" id="KW-0653">Protein transport</keyword>
<keyword evidence="4" id="KW-1185">Reference proteome</keyword>
<organism evidence="3 4">
    <name type="scientific">Papaver nudicaule</name>
    <name type="common">Iceland poppy</name>
    <dbReference type="NCBI Taxonomy" id="74823"/>
    <lineage>
        <taxon>Eukaryota</taxon>
        <taxon>Viridiplantae</taxon>
        <taxon>Streptophyta</taxon>
        <taxon>Embryophyta</taxon>
        <taxon>Tracheophyta</taxon>
        <taxon>Spermatophyta</taxon>
        <taxon>Magnoliopsida</taxon>
        <taxon>Ranunculales</taxon>
        <taxon>Papaveraceae</taxon>
        <taxon>Papaveroideae</taxon>
        <taxon>Papaver</taxon>
    </lineage>
</organism>